<dbReference type="GO" id="GO:0005975">
    <property type="term" value="P:carbohydrate metabolic process"/>
    <property type="evidence" value="ECO:0007669"/>
    <property type="project" value="InterPro"/>
</dbReference>
<dbReference type="InterPro" id="IPR012341">
    <property type="entry name" value="6hp_glycosidase-like_sf"/>
</dbReference>
<dbReference type="Pfam" id="PF22124">
    <property type="entry name" value="Glyco_hydro_95_cat"/>
    <property type="match status" value="1"/>
</dbReference>
<keyword evidence="5" id="KW-1185">Reference proteome</keyword>
<protein>
    <submittedName>
        <fullName evidence="6">Alpha-L-fucosidase 2</fullName>
    </submittedName>
</protein>
<dbReference type="Gene3D" id="1.50.10.10">
    <property type="match status" value="1"/>
</dbReference>
<dbReference type="SUPFAM" id="SSF48208">
    <property type="entry name" value="Six-hairpin glycosidases"/>
    <property type="match status" value="1"/>
</dbReference>
<dbReference type="OrthoDB" id="2848340at2759"/>
<name>A0A6J1D7B5_MOMCH</name>
<dbReference type="InterPro" id="IPR016518">
    <property type="entry name" value="Alpha-L-fucosidase"/>
</dbReference>
<gene>
    <name evidence="6" type="primary">LOC111017688</name>
</gene>
<evidence type="ECO:0000259" key="2">
    <source>
        <dbReference type="Pfam" id="PF14498"/>
    </source>
</evidence>
<dbReference type="InterPro" id="IPR054363">
    <property type="entry name" value="GH95_cat"/>
</dbReference>
<dbReference type="InterPro" id="IPR008928">
    <property type="entry name" value="6-hairpin_glycosidase_sf"/>
</dbReference>
<keyword evidence="1" id="KW-0732">Signal</keyword>
<proteinExistence type="predicted"/>
<organism evidence="5 6">
    <name type="scientific">Momordica charantia</name>
    <name type="common">Bitter gourd</name>
    <name type="synonym">Balsam pear</name>
    <dbReference type="NCBI Taxonomy" id="3673"/>
    <lineage>
        <taxon>Eukaryota</taxon>
        <taxon>Viridiplantae</taxon>
        <taxon>Streptophyta</taxon>
        <taxon>Embryophyta</taxon>
        <taxon>Tracheophyta</taxon>
        <taxon>Spermatophyta</taxon>
        <taxon>Magnoliopsida</taxon>
        <taxon>eudicotyledons</taxon>
        <taxon>Gunneridae</taxon>
        <taxon>Pentapetalae</taxon>
        <taxon>rosids</taxon>
        <taxon>fabids</taxon>
        <taxon>Cucurbitales</taxon>
        <taxon>Cucurbitaceae</taxon>
        <taxon>Momordiceae</taxon>
        <taxon>Momordica</taxon>
    </lineage>
</organism>
<dbReference type="PANTHER" id="PTHR31084">
    <property type="entry name" value="ALPHA-L-FUCOSIDASE 2"/>
    <property type="match status" value="1"/>
</dbReference>
<dbReference type="Pfam" id="PF21307">
    <property type="entry name" value="Glyco_hydro_95_C"/>
    <property type="match status" value="1"/>
</dbReference>
<dbReference type="KEGG" id="mcha:111017688"/>
<dbReference type="GO" id="GO:0004560">
    <property type="term" value="F:alpha-L-fucosidase activity"/>
    <property type="evidence" value="ECO:0007669"/>
    <property type="project" value="InterPro"/>
</dbReference>
<dbReference type="InterPro" id="IPR049053">
    <property type="entry name" value="AFCA-like_C"/>
</dbReference>
<dbReference type="AlphaFoldDB" id="A0A6J1D7B5"/>
<feature type="signal peptide" evidence="1">
    <location>
        <begin position="1"/>
        <end position="31"/>
    </location>
</feature>
<feature type="domain" description="Glycosyl hydrolase family 95 catalytic" evidence="4">
    <location>
        <begin position="328"/>
        <end position="752"/>
    </location>
</feature>
<reference evidence="6" key="1">
    <citation type="submission" date="2025-08" db="UniProtKB">
        <authorList>
            <consortium name="RefSeq"/>
        </authorList>
    </citation>
    <scope>IDENTIFICATION</scope>
    <source>
        <strain evidence="6">OHB3-1</strain>
    </source>
</reference>
<dbReference type="PANTHER" id="PTHR31084:SF0">
    <property type="entry name" value="ALPHA-L-FUCOSIDASE 2"/>
    <property type="match status" value="1"/>
</dbReference>
<feature type="domain" description="Alpha fucosidase A-like C-terminal" evidence="3">
    <location>
        <begin position="754"/>
        <end position="808"/>
    </location>
</feature>
<dbReference type="FunFam" id="1.50.10.10:FF:000028">
    <property type="entry name" value="Alpha-L-fucosidase 2"/>
    <property type="match status" value="1"/>
</dbReference>
<dbReference type="InterPro" id="IPR027414">
    <property type="entry name" value="GH95_N_dom"/>
</dbReference>
<accession>A0A6J1D7B5</accession>
<dbReference type="RefSeq" id="XP_022149212.1">
    <property type="nucleotide sequence ID" value="XM_022293520.1"/>
</dbReference>
<dbReference type="GeneID" id="111017688"/>
<feature type="chain" id="PRO_5026926783" evidence="1">
    <location>
        <begin position="32"/>
        <end position="845"/>
    </location>
</feature>
<evidence type="ECO:0000313" key="6">
    <source>
        <dbReference type="RefSeq" id="XP_022149212.1"/>
    </source>
</evidence>
<sequence>MFPPKLSTHFRGSGFLLAVLLIPLCFPISMAEKDAWKPSSVGMAESSDPLKLTFHGPAKHWTDAVPIGNGRLGAMVWGGVDAEILQLNEDTLWTGTPVDYTNPDAPEALAEVRKLVDDGKYAEATAAAVKLSGKPSDVYQLLGDIKLEFDESHQSYAPETYHRELDLNTATARVTYSVGDVEFTREHFASNPDQVIVIKISASKPGSLSFIVSMDSKLHHSSHIIDGQRQIVLQGSCRGVRIPPKMDLDDNPKGIQYSAVLSLEVSDGSGVVHDLDEKKLKVNGSDWAILRLVASSSFKGPFTEPSLSGKDPSAESFAALKKIKNLLYSDLYARHLNDYQSLFHRVSLHLSKSSKNGSSSTNFGGKEVRAVSTAERVKSFKTDEDPSLVELLFQYSRYLLISCSRPGTQVANLQGIWNKNIEPAWDGAPHLNINLQMNYWPSLPCNLRECQEPLFDFTSFLSINGRKTAKVNYEASGWVAHQVSDIWAKSSPDRGQAVWALWPMGGAWLCTHLWEHYTYTMDKQFLKNKAYPLMEGCASFLLDWLIEGKDGYLETNPSTSPEHMFIAPDSKPASVSYSSTMDMAIIKEVFSSIISAAEILGKSKDTFIEKVQKAQARLLPYKISKDGSLMEWALDFEDQEVHHRHVSHLFGLYPGHTVTVEKTPNISVAADNTLHKRGEEGPGWSTAWKIALWARLQNSEHAYRMVKHLFDLVDPDHESDYEGGLYSNLFTAHPPFQIDANFGFSAAIAEMLVQSTVNDLYLLPALPRDIWPYGCVRGLKARGGLTVNICWTGGDLDEVGLLSSEQISLARLHYGGTTVAANLSSGKVYTFNRLLKCIRTYSLPN</sequence>
<evidence type="ECO:0000259" key="3">
    <source>
        <dbReference type="Pfam" id="PF21307"/>
    </source>
</evidence>
<dbReference type="Proteomes" id="UP000504603">
    <property type="component" value="Unplaced"/>
</dbReference>
<dbReference type="Pfam" id="PF14498">
    <property type="entry name" value="Glyco_hyd_65N_2"/>
    <property type="match status" value="1"/>
</dbReference>
<feature type="domain" description="Glycosyl hydrolase family 95 N-terminal" evidence="2">
    <location>
        <begin position="52"/>
        <end position="300"/>
    </location>
</feature>
<evidence type="ECO:0000259" key="4">
    <source>
        <dbReference type="Pfam" id="PF22124"/>
    </source>
</evidence>
<dbReference type="PIRSF" id="PIRSF007663">
    <property type="entry name" value="UCP007663"/>
    <property type="match status" value="1"/>
</dbReference>
<evidence type="ECO:0000313" key="5">
    <source>
        <dbReference type="Proteomes" id="UP000504603"/>
    </source>
</evidence>
<evidence type="ECO:0000256" key="1">
    <source>
        <dbReference type="SAM" id="SignalP"/>
    </source>
</evidence>